<evidence type="ECO:0000313" key="1">
    <source>
        <dbReference type="EMBL" id="MBM3282501.1"/>
    </source>
</evidence>
<name>A0A8T4C7S9_9ARCH</name>
<protein>
    <submittedName>
        <fullName evidence="1">Uncharacterized protein</fullName>
    </submittedName>
</protein>
<accession>A0A8T4C7S9</accession>
<gene>
    <name evidence="1" type="ORF">FJY86_04150</name>
</gene>
<comment type="caution">
    <text evidence="1">The sequence shown here is derived from an EMBL/GenBank/DDBJ whole genome shotgun (WGS) entry which is preliminary data.</text>
</comment>
<sequence length="208" mass="25218">MPRKPFRRIVQAFEFFFPSHRRKKYALRKASRVLDYPESQIRIRRLLHSRVEQRQGVPHQSHEYVQLESRTQQIYRRLNELDHQKKTATGELEEKQLLDEADRISKRQEEMLLRPPVYDIHYVRDLARVSSRYALFRMGVDHRSTRNKLLHSKIEAMVTQSPWLYQLTDMKPALVSILGRRKVGEFFHFYQQYYRAFSAREWKLATRG</sequence>
<dbReference type="Proteomes" id="UP000774699">
    <property type="component" value="Unassembled WGS sequence"/>
</dbReference>
<dbReference type="AlphaFoldDB" id="A0A8T4C7S9"/>
<proteinExistence type="predicted"/>
<organism evidence="1 2">
    <name type="scientific">Candidatus Iainarchaeum sp</name>
    <dbReference type="NCBI Taxonomy" id="3101447"/>
    <lineage>
        <taxon>Archaea</taxon>
        <taxon>Candidatus Iainarchaeota</taxon>
        <taxon>Candidatus Iainarchaeia</taxon>
        <taxon>Candidatus Iainarchaeales</taxon>
        <taxon>Candidatus Iainarchaeaceae</taxon>
        <taxon>Candidatus Iainarchaeum</taxon>
    </lineage>
</organism>
<reference evidence="1" key="1">
    <citation type="submission" date="2019-03" db="EMBL/GenBank/DDBJ databases">
        <title>Lake Tanganyika Metagenome-Assembled Genomes (MAGs).</title>
        <authorList>
            <person name="Tran P."/>
        </authorList>
    </citation>
    <scope>NUCLEOTIDE SEQUENCE</scope>
    <source>
        <strain evidence="1">M_DeepCast_50m_m2_156</strain>
    </source>
</reference>
<dbReference type="EMBL" id="VGJJ01000037">
    <property type="protein sequence ID" value="MBM3282501.1"/>
    <property type="molecule type" value="Genomic_DNA"/>
</dbReference>
<evidence type="ECO:0000313" key="2">
    <source>
        <dbReference type="Proteomes" id="UP000774699"/>
    </source>
</evidence>